<evidence type="ECO:0000313" key="2">
    <source>
        <dbReference type="EMBL" id="MET9850895.1"/>
    </source>
</evidence>
<accession>A0ABV2VCY9</accession>
<dbReference type="InterPro" id="IPR012349">
    <property type="entry name" value="Split_barrel_FMN-bd"/>
</dbReference>
<dbReference type="RefSeq" id="WP_355404417.1">
    <property type="nucleotide sequence ID" value="NZ_JBEXPZ010000088.1"/>
</dbReference>
<sequence length="202" mass="22058">MSATNQVTAARRPRPVNRIVLSALRSRWHTALPGLCALTFLGRRTGCPVSLPVRYARDDDQLVVLVGRAADKQWWRNFTQPRQVGVLAEGVPHEGLGRLVPAEHPGRAAAERVYSRRHPHARVSPDNPMVVITLASGRLSGEQTGREDPAAEPAPPTGRQLWGRWWRWTTLGEATGFCVPAAAAAVVGEKLMGRTAGRACRV</sequence>
<evidence type="ECO:0000256" key="1">
    <source>
        <dbReference type="SAM" id="MobiDB-lite"/>
    </source>
</evidence>
<dbReference type="InterPro" id="IPR004378">
    <property type="entry name" value="F420H2_quin_Rdtase"/>
</dbReference>
<organism evidence="2 3">
    <name type="scientific">Streptomyces ossamyceticus</name>
    <dbReference type="NCBI Taxonomy" id="249581"/>
    <lineage>
        <taxon>Bacteria</taxon>
        <taxon>Bacillati</taxon>
        <taxon>Actinomycetota</taxon>
        <taxon>Actinomycetes</taxon>
        <taxon>Kitasatosporales</taxon>
        <taxon>Streptomycetaceae</taxon>
        <taxon>Streptomyces</taxon>
    </lineage>
</organism>
<feature type="region of interest" description="Disordered" evidence="1">
    <location>
        <begin position="140"/>
        <end position="159"/>
    </location>
</feature>
<reference evidence="2 3" key="1">
    <citation type="submission" date="2024-06" db="EMBL/GenBank/DDBJ databases">
        <title>The Natural Products Discovery Center: Release of the First 8490 Sequenced Strains for Exploring Actinobacteria Biosynthetic Diversity.</title>
        <authorList>
            <person name="Kalkreuter E."/>
            <person name="Kautsar S.A."/>
            <person name="Yang D."/>
            <person name="Bader C.D."/>
            <person name="Teijaro C.N."/>
            <person name="Fluegel L."/>
            <person name="Davis C.M."/>
            <person name="Simpson J.R."/>
            <person name="Lauterbach L."/>
            <person name="Steele A.D."/>
            <person name="Gui C."/>
            <person name="Meng S."/>
            <person name="Li G."/>
            <person name="Viehrig K."/>
            <person name="Ye F."/>
            <person name="Su P."/>
            <person name="Kiefer A.F."/>
            <person name="Nichols A."/>
            <person name="Cepeda A.J."/>
            <person name="Yan W."/>
            <person name="Fan B."/>
            <person name="Jiang Y."/>
            <person name="Adhikari A."/>
            <person name="Zheng C.-J."/>
            <person name="Schuster L."/>
            <person name="Cowan T.M."/>
            <person name="Smanski M.J."/>
            <person name="Chevrette M.G."/>
            <person name="De Carvalho L.P.S."/>
            <person name="Shen B."/>
        </authorList>
    </citation>
    <scope>NUCLEOTIDE SEQUENCE [LARGE SCALE GENOMIC DNA]</scope>
    <source>
        <strain evidence="2 3">NPDC006434</strain>
    </source>
</reference>
<protein>
    <submittedName>
        <fullName evidence="2">Nitroreductase/quinone reductase family protein</fullName>
    </submittedName>
</protein>
<dbReference type="Proteomes" id="UP001550210">
    <property type="component" value="Unassembled WGS sequence"/>
</dbReference>
<gene>
    <name evidence="2" type="ORF">ABZZ21_41420</name>
</gene>
<dbReference type="Pfam" id="PF04075">
    <property type="entry name" value="F420H2_quin_red"/>
    <property type="match status" value="1"/>
</dbReference>
<keyword evidence="3" id="KW-1185">Reference proteome</keyword>
<dbReference type="EMBL" id="JBEXPZ010000088">
    <property type="protein sequence ID" value="MET9850895.1"/>
    <property type="molecule type" value="Genomic_DNA"/>
</dbReference>
<comment type="caution">
    <text evidence="2">The sequence shown here is derived from an EMBL/GenBank/DDBJ whole genome shotgun (WGS) entry which is preliminary data.</text>
</comment>
<proteinExistence type="predicted"/>
<dbReference type="Gene3D" id="2.30.110.10">
    <property type="entry name" value="Electron Transport, Fmn-binding Protein, Chain A"/>
    <property type="match status" value="1"/>
</dbReference>
<evidence type="ECO:0000313" key="3">
    <source>
        <dbReference type="Proteomes" id="UP001550210"/>
    </source>
</evidence>
<name>A0ABV2VCY9_9ACTN</name>
<dbReference type="SUPFAM" id="SSF50475">
    <property type="entry name" value="FMN-binding split barrel"/>
    <property type="match status" value="1"/>
</dbReference>